<dbReference type="PANTHER" id="PTHR42894:SF1">
    <property type="entry name" value="N-(5'-PHOSPHORIBOSYL)ANTHRANILATE ISOMERASE"/>
    <property type="match status" value="1"/>
</dbReference>
<protein>
    <recommendedName>
        <fullName evidence="4 9">N-(5'-phosphoribosyl)anthranilate isomerase</fullName>
        <shortName evidence="9">PRAI</shortName>
        <ecNumber evidence="3 9">5.3.1.24</ecNumber>
    </recommendedName>
</protein>
<dbReference type="SUPFAM" id="SSF51366">
    <property type="entry name" value="Ribulose-phoshate binding barrel"/>
    <property type="match status" value="1"/>
</dbReference>
<dbReference type="InterPro" id="IPR011060">
    <property type="entry name" value="RibuloseP-bd_barrel"/>
</dbReference>
<dbReference type="EC" id="5.3.1.24" evidence="3 9"/>
<dbReference type="InterPro" id="IPR044643">
    <property type="entry name" value="TrpF_fam"/>
</dbReference>
<dbReference type="RefSeq" id="WP_005348164.1">
    <property type="nucleotide sequence ID" value="NZ_CABJFJ010000006.1"/>
</dbReference>
<evidence type="ECO:0000256" key="5">
    <source>
        <dbReference type="ARBA" id="ARBA00022605"/>
    </source>
</evidence>
<dbReference type="Proteomes" id="UP000095390">
    <property type="component" value="Unassembled WGS sequence"/>
</dbReference>
<dbReference type="CDD" id="cd00405">
    <property type="entry name" value="PRAI"/>
    <property type="match status" value="1"/>
</dbReference>
<evidence type="ECO:0000313" key="14">
    <source>
        <dbReference type="Proteomes" id="UP000284621"/>
    </source>
</evidence>
<dbReference type="GeneID" id="75047954"/>
<dbReference type="Pfam" id="PF00697">
    <property type="entry name" value="PRAI"/>
    <property type="match status" value="1"/>
</dbReference>
<keyword evidence="14" id="KW-1185">Reference proteome</keyword>
<evidence type="ECO:0000256" key="2">
    <source>
        <dbReference type="ARBA" id="ARBA00004664"/>
    </source>
</evidence>
<dbReference type="UniPathway" id="UPA00035">
    <property type="reaction ID" value="UER00042"/>
</dbReference>
<evidence type="ECO:0000256" key="4">
    <source>
        <dbReference type="ARBA" id="ARBA00022272"/>
    </source>
</evidence>
<dbReference type="PANTHER" id="PTHR42894">
    <property type="entry name" value="N-(5'-PHOSPHORIBOSYL)ANTHRANILATE ISOMERASE"/>
    <property type="match status" value="1"/>
</dbReference>
<dbReference type="EMBL" id="QSID01000006">
    <property type="protein sequence ID" value="RHC65878.1"/>
    <property type="molecule type" value="Genomic_DNA"/>
</dbReference>
<evidence type="ECO:0000256" key="1">
    <source>
        <dbReference type="ARBA" id="ARBA00001164"/>
    </source>
</evidence>
<evidence type="ECO:0000256" key="9">
    <source>
        <dbReference type="HAMAP-Rule" id="MF_00135"/>
    </source>
</evidence>
<feature type="domain" description="N-(5'phosphoribosyl) anthranilate isomerase (PRAI)" evidence="10">
    <location>
        <begin position="13"/>
        <end position="222"/>
    </location>
</feature>
<keyword evidence="6 9" id="KW-0822">Tryptophan biosynthesis</keyword>
<dbReference type="Proteomes" id="UP000284621">
    <property type="component" value="Unassembled WGS sequence"/>
</dbReference>
<dbReference type="GO" id="GO:0004640">
    <property type="term" value="F:phosphoribosylanthranilate isomerase activity"/>
    <property type="evidence" value="ECO:0007669"/>
    <property type="project" value="UniProtKB-UniRule"/>
</dbReference>
<keyword evidence="7 9" id="KW-0057">Aromatic amino acid biosynthesis</keyword>
<accession>A0A173SQ40</accession>
<evidence type="ECO:0000259" key="10">
    <source>
        <dbReference type="Pfam" id="PF00697"/>
    </source>
</evidence>
<comment type="catalytic activity">
    <reaction evidence="1 9">
        <text>N-(5-phospho-beta-D-ribosyl)anthranilate = 1-(2-carboxyphenylamino)-1-deoxy-D-ribulose 5-phosphate</text>
        <dbReference type="Rhea" id="RHEA:21540"/>
        <dbReference type="ChEBI" id="CHEBI:18277"/>
        <dbReference type="ChEBI" id="CHEBI:58613"/>
        <dbReference type="EC" id="5.3.1.24"/>
    </reaction>
</comment>
<dbReference type="Gene3D" id="3.20.20.70">
    <property type="entry name" value="Aldolase class I"/>
    <property type="match status" value="1"/>
</dbReference>
<evidence type="ECO:0000256" key="7">
    <source>
        <dbReference type="ARBA" id="ARBA00023141"/>
    </source>
</evidence>
<name>A0A173SQ40_9FIRM</name>
<dbReference type="InterPro" id="IPR013785">
    <property type="entry name" value="Aldolase_TIM"/>
</dbReference>
<proteinExistence type="inferred from homology"/>
<dbReference type="InterPro" id="IPR001240">
    <property type="entry name" value="PRAI_dom"/>
</dbReference>
<evidence type="ECO:0000256" key="8">
    <source>
        <dbReference type="ARBA" id="ARBA00023235"/>
    </source>
</evidence>
<dbReference type="HAMAP" id="MF_00135">
    <property type="entry name" value="PRAI"/>
    <property type="match status" value="1"/>
</dbReference>
<organism evidence="11 13">
    <name type="scientific">Anaerobutyricum hallii</name>
    <dbReference type="NCBI Taxonomy" id="39488"/>
    <lineage>
        <taxon>Bacteria</taxon>
        <taxon>Bacillati</taxon>
        <taxon>Bacillota</taxon>
        <taxon>Clostridia</taxon>
        <taxon>Lachnospirales</taxon>
        <taxon>Lachnospiraceae</taxon>
        <taxon>Anaerobutyricum</taxon>
    </lineage>
</organism>
<evidence type="ECO:0000256" key="3">
    <source>
        <dbReference type="ARBA" id="ARBA00012572"/>
    </source>
</evidence>
<dbReference type="EMBL" id="CYYC01000010">
    <property type="protein sequence ID" value="CUM91725.1"/>
    <property type="molecule type" value="Genomic_DNA"/>
</dbReference>
<comment type="similarity">
    <text evidence="9">Belongs to the TrpF family.</text>
</comment>
<sequence length="227" mass="25665">MDKELINSHTKIKICGMTCEADIKAVNTYLPDYIGFVLFFPKSNRNISIEQAEHLLEKVDKKIRTVAVVVSPTTEQIRQIEKAGFDYIQIHGTVTEDVYKQCKLPILRAFNVSDLDKLNEYEAKDKIKGYVFDSKTPGSGKTFDWSLLDNIRQRQKTDASKDVSHKKNKKMIFLAGGIDETNVKRAISQVAPDVIDLSSAVEKTSEDGTFHGKDPEKIRTIVTMVHD</sequence>
<dbReference type="GO" id="GO:0000162">
    <property type="term" value="P:L-tryptophan biosynthetic process"/>
    <property type="evidence" value="ECO:0007669"/>
    <property type="project" value="UniProtKB-UniRule"/>
</dbReference>
<gene>
    <name evidence="9 11" type="primary">trpF</name>
    <name evidence="12" type="ORF">DW833_06705</name>
    <name evidence="11" type="ORF">ERS852578_01065</name>
</gene>
<dbReference type="AlphaFoldDB" id="A0A173SQ40"/>
<dbReference type="OrthoDB" id="9786954at2"/>
<evidence type="ECO:0000256" key="6">
    <source>
        <dbReference type="ARBA" id="ARBA00022822"/>
    </source>
</evidence>
<evidence type="ECO:0000313" key="13">
    <source>
        <dbReference type="Proteomes" id="UP000095390"/>
    </source>
</evidence>
<keyword evidence="5 9" id="KW-0028">Amino-acid biosynthesis</keyword>
<reference evidence="12 14" key="2">
    <citation type="submission" date="2018-08" db="EMBL/GenBank/DDBJ databases">
        <title>A genome reference for cultivated species of the human gut microbiota.</title>
        <authorList>
            <person name="Zou Y."/>
            <person name="Xue W."/>
            <person name="Luo G."/>
        </authorList>
    </citation>
    <scope>NUCLEOTIDE SEQUENCE [LARGE SCALE GENOMIC DNA]</scope>
    <source>
        <strain evidence="12 14">AM34-3LB</strain>
    </source>
</reference>
<reference evidence="11 13" key="1">
    <citation type="submission" date="2015-09" db="EMBL/GenBank/DDBJ databases">
        <authorList>
            <consortium name="Pathogen Informatics"/>
        </authorList>
    </citation>
    <scope>NUCLEOTIDE SEQUENCE [LARGE SCALE GENOMIC DNA]</scope>
    <source>
        <strain evidence="11 13">2789STDY5834966</strain>
    </source>
</reference>
<evidence type="ECO:0000313" key="11">
    <source>
        <dbReference type="EMBL" id="CUM91725.1"/>
    </source>
</evidence>
<comment type="pathway">
    <text evidence="2 9">Amino-acid biosynthesis; L-tryptophan biosynthesis; L-tryptophan from chorismate: step 3/5.</text>
</comment>
<keyword evidence="8 9" id="KW-0413">Isomerase</keyword>
<evidence type="ECO:0000313" key="12">
    <source>
        <dbReference type="EMBL" id="RHC65878.1"/>
    </source>
</evidence>